<evidence type="ECO:0000313" key="1">
    <source>
        <dbReference type="EMBL" id="QOR56667.1"/>
    </source>
</evidence>
<accession>A0A7M1RQF9</accession>
<sequence length="208" mass="24327">MMDKNNKQYKIARSKKRIELRNIWKADRRSLQGCKMLISAEEAEAREKAGKKPIVPKKWKEERNARIREARERSAKINFQPKDFHCDELKERRKAKKAHRKALMLKAKEAMLTKAIKHGLKHKDVDAIKHTIVLTAKLDRAIARKQSKEDKAKYKASLVEFKKNYVRTYNVSTKTILDSDLVKGHRKGKLRGFIRKNNVEQKQAKQAA</sequence>
<dbReference type="KEGG" id="vg:65130580"/>
<protein>
    <submittedName>
        <fullName evidence="1">Uncharacterized protein</fullName>
    </submittedName>
</protein>
<dbReference type="Proteomes" id="UP000594150">
    <property type="component" value="Segment"/>
</dbReference>
<reference evidence="1 2" key="1">
    <citation type="submission" date="2020-07" db="EMBL/GenBank/DDBJ databases">
        <title>Taxonomic proposal: Crassvirales, a new order of highly abundant and diverse bacterial viruses.</title>
        <authorList>
            <person name="Shkoporov A.N."/>
            <person name="Stockdale S.R."/>
            <person name="Guerin E."/>
            <person name="Ross R.P."/>
            <person name="Hill C."/>
        </authorList>
    </citation>
    <scope>NUCLEOTIDE SEQUENCE [LARGE SCALE GENOMIC DNA]</scope>
</reference>
<organism evidence="1 2">
    <name type="scientific">uncultured phage cr52_1</name>
    <dbReference type="NCBI Taxonomy" id="2772079"/>
    <lineage>
        <taxon>Viruses</taxon>
        <taxon>Duplodnaviria</taxon>
        <taxon>Heunggongvirae</taxon>
        <taxon>Uroviricota</taxon>
        <taxon>Caudoviricetes</taxon>
        <taxon>Crassvirales</taxon>
        <taxon>Suoliviridae</taxon>
        <taxon>Loutivirinae</taxon>
        <taxon>Buchavirus</taxon>
        <taxon>Buchavirus copri</taxon>
    </lineage>
</organism>
<name>A0A7M1RQF9_9CAUD</name>
<dbReference type="GeneID" id="65130580"/>
<proteinExistence type="predicted"/>
<evidence type="ECO:0000313" key="2">
    <source>
        <dbReference type="Proteomes" id="UP000594150"/>
    </source>
</evidence>
<dbReference type="RefSeq" id="YP_010112119.1">
    <property type="nucleotide sequence ID" value="NC_055888.1"/>
</dbReference>
<keyword evidence="2" id="KW-1185">Reference proteome</keyword>
<dbReference type="EMBL" id="MT774395">
    <property type="protein sequence ID" value="QOR56667.1"/>
    <property type="molecule type" value="Genomic_DNA"/>
</dbReference>